<accession>W1J8G0</accession>
<evidence type="ECO:0000313" key="2">
    <source>
        <dbReference type="Proteomes" id="UP000019197"/>
    </source>
</evidence>
<dbReference type="RefSeq" id="WP_038265739.1">
    <property type="nucleotide sequence ID" value="NZ_CAWLVK010000221.1"/>
</dbReference>
<proteinExistence type="predicted"/>
<protein>
    <submittedName>
        <fullName evidence="1">Uncharacterized protein</fullName>
    </submittedName>
</protein>
<name>W1J8G0_9GAMM</name>
<dbReference type="AlphaFoldDB" id="W1J8G0"/>
<reference evidence="1 2" key="1">
    <citation type="submission" date="2013-11" db="EMBL/GenBank/DDBJ databases">
        <title>Draft genome sequence and annotation of the entomopathogenic bacterium, Xenorhabdus cabanillasi strain JM26.</title>
        <authorList>
            <person name="Gualtieri M."/>
            <person name="Ogier J.C."/>
            <person name="Pages S."/>
            <person name="Givaudan A."/>
            <person name="Gaudriault S."/>
        </authorList>
    </citation>
    <scope>NUCLEOTIDE SEQUENCE [LARGE SCALE GENOMIC DNA]</scope>
    <source>
        <strain evidence="1 2">JM26</strain>
    </source>
</reference>
<gene>
    <name evidence="1" type="ORF">XCR1_2980011</name>
</gene>
<dbReference type="Proteomes" id="UP000019197">
    <property type="component" value="Unassembled WGS sequence"/>
</dbReference>
<evidence type="ECO:0000313" key="1">
    <source>
        <dbReference type="EMBL" id="CDL86308.1"/>
    </source>
</evidence>
<organism evidence="1 2">
    <name type="scientific">Xenorhabdus cabanillasii JM26</name>
    <dbReference type="NCBI Taxonomy" id="1427517"/>
    <lineage>
        <taxon>Bacteria</taxon>
        <taxon>Pseudomonadati</taxon>
        <taxon>Pseudomonadota</taxon>
        <taxon>Gammaproteobacteria</taxon>
        <taxon>Enterobacterales</taxon>
        <taxon>Morganellaceae</taxon>
        <taxon>Xenorhabdus</taxon>
    </lineage>
</organism>
<dbReference type="EMBL" id="CBXE010000221">
    <property type="protein sequence ID" value="CDL86308.1"/>
    <property type="molecule type" value="Genomic_DNA"/>
</dbReference>
<comment type="caution">
    <text evidence="1">The sequence shown here is derived from an EMBL/GenBank/DDBJ whole genome shotgun (WGS) entry which is preliminary data.</text>
</comment>
<sequence length="93" mass="10955">MNNEFKEEPLLTAYINNQLNKKPIEFTAEIELTDFKKAQDGRARAFGKVFNDSRKRFEDGVEIITFWVINAETYKTDGYIKTQNSVYKIREPK</sequence>
<dbReference type="OrthoDB" id="6447207at2"/>